<proteinExistence type="predicted"/>
<dbReference type="EMBL" id="VSRR010116906">
    <property type="protein sequence ID" value="MPC99085.1"/>
    <property type="molecule type" value="Genomic_DNA"/>
</dbReference>
<dbReference type="OrthoDB" id="10065625at2759"/>
<organism evidence="1 2">
    <name type="scientific">Portunus trituberculatus</name>
    <name type="common">Swimming crab</name>
    <name type="synonym">Neptunus trituberculatus</name>
    <dbReference type="NCBI Taxonomy" id="210409"/>
    <lineage>
        <taxon>Eukaryota</taxon>
        <taxon>Metazoa</taxon>
        <taxon>Ecdysozoa</taxon>
        <taxon>Arthropoda</taxon>
        <taxon>Crustacea</taxon>
        <taxon>Multicrustacea</taxon>
        <taxon>Malacostraca</taxon>
        <taxon>Eumalacostraca</taxon>
        <taxon>Eucarida</taxon>
        <taxon>Decapoda</taxon>
        <taxon>Pleocyemata</taxon>
        <taxon>Brachyura</taxon>
        <taxon>Eubrachyura</taxon>
        <taxon>Portunoidea</taxon>
        <taxon>Portunidae</taxon>
        <taxon>Portuninae</taxon>
        <taxon>Portunus</taxon>
    </lineage>
</organism>
<comment type="caution">
    <text evidence="1">The sequence shown here is derived from an EMBL/GenBank/DDBJ whole genome shotgun (WGS) entry which is preliminary data.</text>
</comment>
<evidence type="ECO:0000313" key="2">
    <source>
        <dbReference type="Proteomes" id="UP000324222"/>
    </source>
</evidence>
<keyword evidence="2" id="KW-1185">Reference proteome</keyword>
<dbReference type="Proteomes" id="UP000324222">
    <property type="component" value="Unassembled WGS sequence"/>
</dbReference>
<evidence type="ECO:0000313" key="1">
    <source>
        <dbReference type="EMBL" id="MPC99085.1"/>
    </source>
</evidence>
<reference evidence="1 2" key="1">
    <citation type="submission" date="2019-05" db="EMBL/GenBank/DDBJ databases">
        <title>Another draft genome of Portunus trituberculatus and its Hox gene families provides insights of decapod evolution.</title>
        <authorList>
            <person name="Jeong J.-H."/>
            <person name="Song I."/>
            <person name="Kim S."/>
            <person name="Choi T."/>
            <person name="Kim D."/>
            <person name="Ryu S."/>
            <person name="Kim W."/>
        </authorList>
    </citation>
    <scope>NUCLEOTIDE SEQUENCE [LARGE SCALE GENOMIC DNA]</scope>
    <source>
        <tissue evidence="1">Muscle</tissue>
    </source>
</reference>
<accession>A0A5B7JWZ4</accession>
<protein>
    <submittedName>
        <fullName evidence="1">Uncharacterized protein</fullName>
    </submittedName>
</protein>
<gene>
    <name evidence="1" type="ORF">E2C01_094480</name>
</gene>
<sequence>MAWGKQWQVKFAAEKTQALVISRSREDVRLIESQLKFGEDTFAIKDSINILGMEVDSKLSFDRHLESMARKASLRVTLLRRVRYLLDAKGLMTLYMEYNPLSWMCSAQSHLSLLDKALWIPWRRSERTTRAVVSDTLLEVPRCHSVRCQRAFSHDTVVLWNAFISAVDVSSMSTQQVKCAAHAWLRTHQPDNDSDR</sequence>
<name>A0A5B7JWZ4_PORTR</name>
<dbReference type="AlphaFoldDB" id="A0A5B7JWZ4"/>